<accession>B3DZP4</accession>
<dbReference type="KEGG" id="min:Minf_2175"/>
<proteinExistence type="predicted"/>
<evidence type="ECO:0000313" key="1">
    <source>
        <dbReference type="EMBL" id="ACD84229.1"/>
    </source>
</evidence>
<organism evidence="1 2">
    <name type="scientific">Methylacidiphilum infernorum (isolate V4)</name>
    <name type="common">Methylokorus infernorum (strain V4)</name>
    <dbReference type="NCBI Taxonomy" id="481448"/>
    <lineage>
        <taxon>Bacteria</taxon>
        <taxon>Pseudomonadati</taxon>
        <taxon>Verrucomicrobiota</taxon>
        <taxon>Methylacidiphilae</taxon>
        <taxon>Methylacidiphilales</taxon>
        <taxon>Methylacidiphilaceae</taxon>
        <taxon>Methylacidiphilum (ex Ratnadevi et al. 2023)</taxon>
    </lineage>
</organism>
<protein>
    <submittedName>
        <fullName evidence="1">Uncharacterized protein</fullName>
    </submittedName>
</protein>
<dbReference type="AlphaFoldDB" id="B3DZP4"/>
<sequence>MVYTVLPMLRKRLETISPGIERKNFSPAQWDGRPRFEAKKQARKNFLACLCLP</sequence>
<dbReference type="EMBL" id="CP000975">
    <property type="protein sequence ID" value="ACD84229.1"/>
    <property type="molecule type" value="Genomic_DNA"/>
</dbReference>
<dbReference type="Proteomes" id="UP000009149">
    <property type="component" value="Chromosome"/>
</dbReference>
<dbReference type="HOGENOM" id="CLU_3063325_0_0_0"/>
<gene>
    <name evidence="1" type="ordered locus">Minf_2175</name>
</gene>
<name>B3DZP4_METI4</name>
<reference evidence="1 2" key="1">
    <citation type="journal article" date="2008" name="Biol. Direct">
        <title>Complete genome sequence of the extremely acidophilic methanotroph isolate V4, Methylacidiphilum infernorum, a representative of the bacterial phylum Verrucomicrobia.</title>
        <authorList>
            <person name="Hou S."/>
            <person name="Makarova K.S."/>
            <person name="Saw J.H."/>
            <person name="Senin P."/>
            <person name="Ly B.V."/>
            <person name="Zhou Z."/>
            <person name="Ren Y."/>
            <person name="Wang J."/>
            <person name="Galperin M.Y."/>
            <person name="Omelchenko M.V."/>
            <person name="Wolf Y.I."/>
            <person name="Yutin N."/>
            <person name="Koonin E.V."/>
            <person name="Stott M.B."/>
            <person name="Mountain B.W."/>
            <person name="Crowe M.A."/>
            <person name="Smirnova A.V."/>
            <person name="Dunfield P.F."/>
            <person name="Feng L."/>
            <person name="Wang L."/>
            <person name="Alam M."/>
        </authorList>
    </citation>
    <scope>NUCLEOTIDE SEQUENCE [LARGE SCALE GENOMIC DNA]</scope>
    <source>
        <strain evidence="2">Isolate V4</strain>
    </source>
</reference>
<evidence type="ECO:0000313" key="2">
    <source>
        <dbReference type="Proteomes" id="UP000009149"/>
    </source>
</evidence>